<evidence type="ECO:0000256" key="3">
    <source>
        <dbReference type="ARBA" id="ARBA00022679"/>
    </source>
</evidence>
<accession>A0A5C1HZB5</accession>
<keyword evidence="6 8" id="KW-1133">Transmembrane helix</keyword>
<feature type="transmembrane region" description="Helical" evidence="8">
    <location>
        <begin position="276"/>
        <end position="300"/>
    </location>
</feature>
<keyword evidence="2" id="KW-0328">Glycosyltransferase</keyword>
<dbReference type="InterPro" id="IPR001173">
    <property type="entry name" value="Glyco_trans_2-like"/>
</dbReference>
<keyword evidence="1" id="KW-1003">Cell membrane</keyword>
<dbReference type="InterPro" id="IPR029044">
    <property type="entry name" value="Nucleotide-diphossugar_trans"/>
</dbReference>
<dbReference type="GO" id="GO:0099621">
    <property type="term" value="F:undecaprenyl-phosphate 4-deoxy-4-formamido-L-arabinose transferase activity"/>
    <property type="evidence" value="ECO:0007669"/>
    <property type="project" value="TreeGrafter"/>
</dbReference>
<dbReference type="OrthoDB" id="9807778at2"/>
<dbReference type="PANTHER" id="PTHR48090:SF3">
    <property type="entry name" value="UNDECAPRENYL-PHOSPHATE 4-DEOXY-4-FORMAMIDO-L-ARABINOSE TRANSFERASE"/>
    <property type="match status" value="1"/>
</dbReference>
<evidence type="ECO:0000256" key="4">
    <source>
        <dbReference type="ARBA" id="ARBA00022692"/>
    </source>
</evidence>
<dbReference type="RefSeq" id="WP_112575431.1">
    <property type="nucleotide sequence ID" value="NZ_CP043450.1"/>
</dbReference>
<organism evidence="10 11">
    <name type="scientific">Mucilaginibacter rubeus</name>
    <dbReference type="NCBI Taxonomy" id="2027860"/>
    <lineage>
        <taxon>Bacteria</taxon>
        <taxon>Pseudomonadati</taxon>
        <taxon>Bacteroidota</taxon>
        <taxon>Sphingobacteriia</taxon>
        <taxon>Sphingobacteriales</taxon>
        <taxon>Sphingobacteriaceae</taxon>
        <taxon>Mucilaginibacter</taxon>
    </lineage>
</organism>
<dbReference type="SUPFAM" id="SSF53448">
    <property type="entry name" value="Nucleotide-diphospho-sugar transferases"/>
    <property type="match status" value="1"/>
</dbReference>
<dbReference type="Gene3D" id="3.90.550.10">
    <property type="entry name" value="Spore Coat Polysaccharide Biosynthesis Protein SpsA, Chain A"/>
    <property type="match status" value="1"/>
</dbReference>
<name>A0A5C1HZB5_9SPHI</name>
<feature type="transmembrane region" description="Helical" evidence="8">
    <location>
        <begin position="208"/>
        <end position="228"/>
    </location>
</feature>
<evidence type="ECO:0000256" key="6">
    <source>
        <dbReference type="ARBA" id="ARBA00022989"/>
    </source>
</evidence>
<evidence type="ECO:0000256" key="2">
    <source>
        <dbReference type="ARBA" id="ARBA00022676"/>
    </source>
</evidence>
<evidence type="ECO:0000256" key="7">
    <source>
        <dbReference type="ARBA" id="ARBA00023136"/>
    </source>
</evidence>
<keyword evidence="4 8" id="KW-0812">Transmembrane</keyword>
<gene>
    <name evidence="10" type="ORF">DEO27_009435</name>
</gene>
<evidence type="ECO:0000256" key="5">
    <source>
        <dbReference type="ARBA" id="ARBA00022985"/>
    </source>
</evidence>
<dbReference type="PANTHER" id="PTHR48090">
    <property type="entry name" value="UNDECAPRENYL-PHOSPHATE 4-DEOXY-4-FORMAMIDO-L-ARABINOSE TRANSFERASE-RELATED"/>
    <property type="match status" value="1"/>
</dbReference>
<proteinExistence type="predicted"/>
<keyword evidence="3" id="KW-0808">Transferase</keyword>
<dbReference type="Proteomes" id="UP000251402">
    <property type="component" value="Chromosome"/>
</dbReference>
<keyword evidence="5" id="KW-0448">Lipopolysaccharide biosynthesis</keyword>
<dbReference type="EMBL" id="CP043450">
    <property type="protein sequence ID" value="QEM10238.1"/>
    <property type="molecule type" value="Genomic_DNA"/>
</dbReference>
<dbReference type="AlphaFoldDB" id="A0A5C1HZB5"/>
<dbReference type="GO" id="GO:0005886">
    <property type="term" value="C:plasma membrane"/>
    <property type="evidence" value="ECO:0007669"/>
    <property type="project" value="TreeGrafter"/>
</dbReference>
<keyword evidence="11" id="KW-1185">Reference proteome</keyword>
<dbReference type="CDD" id="cd04187">
    <property type="entry name" value="DPM1_like_bac"/>
    <property type="match status" value="1"/>
</dbReference>
<feature type="domain" description="Glycosyltransferase 2-like" evidence="9">
    <location>
        <begin position="4"/>
        <end position="160"/>
    </location>
</feature>
<dbReference type="Pfam" id="PF00535">
    <property type="entry name" value="Glycos_transf_2"/>
    <property type="match status" value="1"/>
</dbReference>
<evidence type="ECO:0000256" key="1">
    <source>
        <dbReference type="ARBA" id="ARBA00022475"/>
    </source>
</evidence>
<evidence type="ECO:0000313" key="10">
    <source>
        <dbReference type="EMBL" id="QEM10238.1"/>
    </source>
</evidence>
<protein>
    <submittedName>
        <fullName evidence="10">Glycosyltransferase family 2 protein</fullName>
    </submittedName>
</protein>
<evidence type="ECO:0000313" key="11">
    <source>
        <dbReference type="Proteomes" id="UP000251402"/>
    </source>
</evidence>
<reference evidence="10" key="1">
    <citation type="submission" date="2019-08" db="EMBL/GenBank/DDBJ databases">
        <title>Comparative genome analysis confer to the adaptation heavy metal polluted environment.</title>
        <authorList>
            <person name="Li Y."/>
        </authorList>
    </citation>
    <scope>NUCLEOTIDE SEQUENCE [LARGE SCALE GENOMIC DNA]</scope>
    <source>
        <strain evidence="10">P1</strain>
    </source>
</reference>
<dbReference type="KEGG" id="mrub:DEO27_009435"/>
<feature type="transmembrane region" description="Helical" evidence="8">
    <location>
        <begin position="235"/>
        <end position="256"/>
    </location>
</feature>
<dbReference type="GO" id="GO:0009103">
    <property type="term" value="P:lipopolysaccharide biosynthetic process"/>
    <property type="evidence" value="ECO:0007669"/>
    <property type="project" value="UniProtKB-KW"/>
</dbReference>
<evidence type="ECO:0000259" key="9">
    <source>
        <dbReference type="Pfam" id="PF00535"/>
    </source>
</evidence>
<dbReference type="InterPro" id="IPR050256">
    <property type="entry name" value="Glycosyltransferase_2"/>
</dbReference>
<evidence type="ECO:0000256" key="8">
    <source>
        <dbReference type="SAM" id="Phobius"/>
    </source>
</evidence>
<keyword evidence="7 8" id="KW-0472">Membrane</keyword>
<sequence length="316" mass="36071">MDISVVVPLYDEVESLPELTSWISRVMDENRFTYEIILVDDGSKDGSWEMIRKLQTDNPFIKGIKFRRNYGKSAALNTGFIASKGNVVITMDADLQDSPDEIPELYRRIVEENFDLISGWKAKRHDPLSKTIPTKLFNAATRSMSGIHNLHDFNCGLKAYRGTVVKNIEVYGEMHRYIPVIAKWAGFTKIGEQVVEHRPRKYGKTKFGLSRFINGFLDLLSIFFVGKFGKRPMHFFGTMGTLSFFTGLVMAIWIIAEKLYNIAHNLKYRDVTTSPLFYIALVAIILGSQLFLTGFVAELVSRSASERNHYQIEETI</sequence>